<reference evidence="1" key="1">
    <citation type="journal article" date="2020" name="mSystems">
        <title>Genome- and Community-Level Interaction Insights into Carbon Utilization and Element Cycling Functions of Hydrothermarchaeota in Hydrothermal Sediment.</title>
        <authorList>
            <person name="Zhou Z."/>
            <person name="Liu Y."/>
            <person name="Xu W."/>
            <person name="Pan J."/>
            <person name="Luo Z.H."/>
            <person name="Li M."/>
        </authorList>
    </citation>
    <scope>NUCLEOTIDE SEQUENCE [LARGE SCALE GENOMIC DNA]</scope>
    <source>
        <strain evidence="1">SpSt-1181</strain>
    </source>
</reference>
<gene>
    <name evidence="1" type="ORF">ENN50_01245</name>
</gene>
<dbReference type="AlphaFoldDB" id="A0A831SMF2"/>
<evidence type="ECO:0008006" key="2">
    <source>
        <dbReference type="Google" id="ProtNLM"/>
    </source>
</evidence>
<organism evidence="1">
    <name type="scientific">Prosthecochloris aestuarii</name>
    <dbReference type="NCBI Taxonomy" id="1102"/>
    <lineage>
        <taxon>Bacteria</taxon>
        <taxon>Pseudomonadati</taxon>
        <taxon>Chlorobiota</taxon>
        <taxon>Chlorobiia</taxon>
        <taxon>Chlorobiales</taxon>
        <taxon>Chlorobiaceae</taxon>
        <taxon>Prosthecochloris</taxon>
    </lineage>
</organism>
<name>A0A831SMF2_PROAE</name>
<dbReference type="Proteomes" id="UP000886335">
    <property type="component" value="Unassembled WGS sequence"/>
</dbReference>
<dbReference type="EMBL" id="DSBW01000027">
    <property type="protein sequence ID" value="HED30321.1"/>
    <property type="molecule type" value="Genomic_DNA"/>
</dbReference>
<accession>A0A831SMF2</accession>
<proteinExistence type="predicted"/>
<dbReference type="PROSITE" id="PS51257">
    <property type="entry name" value="PROKAR_LIPOPROTEIN"/>
    <property type="match status" value="1"/>
</dbReference>
<evidence type="ECO:0000313" key="1">
    <source>
        <dbReference type="EMBL" id="HED30321.1"/>
    </source>
</evidence>
<protein>
    <recommendedName>
        <fullName evidence="2">Lipoprotein</fullName>
    </recommendedName>
</protein>
<comment type="caution">
    <text evidence="1">The sequence shown here is derived from an EMBL/GenBank/DDBJ whole genome shotgun (WGS) entry which is preliminary data.</text>
</comment>
<sequence>MKQSLTFFRQFAILVLFVGLTACGSKSDPLKAEIEESMQTISDQLTVLKAVTMEQNSVVDGLEEDLKWEYSPEFEKGVKAYVAEVEHLNDNVSELNSIYDELAGHMEKLEKGAPLEYSHTLIEEMAMEKIDRAEEIFESNEQIQEKLFELEEQLDEL</sequence>